<dbReference type="Pfam" id="PF07883">
    <property type="entry name" value="Cupin_2"/>
    <property type="match status" value="1"/>
</dbReference>
<dbReference type="Proteomes" id="UP000677537">
    <property type="component" value="Unassembled WGS sequence"/>
</dbReference>
<evidence type="ECO:0000313" key="4">
    <source>
        <dbReference type="Proteomes" id="UP000677537"/>
    </source>
</evidence>
<evidence type="ECO:0000313" key="3">
    <source>
        <dbReference type="EMBL" id="MBP0496354.1"/>
    </source>
</evidence>
<dbReference type="InterPro" id="IPR010982">
    <property type="entry name" value="Lambda_DNA-bd_dom_sf"/>
</dbReference>
<dbReference type="PROSITE" id="PS50943">
    <property type="entry name" value="HTH_CROC1"/>
    <property type="match status" value="1"/>
</dbReference>
<gene>
    <name evidence="3" type="ORF">J5Y10_26470</name>
</gene>
<feature type="domain" description="HTH cro/C1-type" evidence="2">
    <location>
        <begin position="22"/>
        <end position="76"/>
    </location>
</feature>
<dbReference type="GO" id="GO:0005829">
    <property type="term" value="C:cytosol"/>
    <property type="evidence" value="ECO:0007669"/>
    <property type="project" value="TreeGrafter"/>
</dbReference>
<dbReference type="InterPro" id="IPR014710">
    <property type="entry name" value="RmlC-like_jellyroll"/>
</dbReference>
<dbReference type="EMBL" id="JAGIZA010000035">
    <property type="protein sequence ID" value="MBP0496354.1"/>
    <property type="molecule type" value="Genomic_DNA"/>
</dbReference>
<dbReference type="CDD" id="cd02209">
    <property type="entry name" value="cupin_XRE_C"/>
    <property type="match status" value="1"/>
</dbReference>
<dbReference type="InterPro" id="IPR001387">
    <property type="entry name" value="Cro/C1-type_HTH"/>
</dbReference>
<reference evidence="3" key="1">
    <citation type="submission" date="2021-03" db="EMBL/GenBank/DDBJ databases">
        <authorList>
            <person name="So Y."/>
        </authorList>
    </citation>
    <scope>NUCLEOTIDE SEQUENCE</scope>
    <source>
        <strain evidence="3">SG15</strain>
    </source>
</reference>
<dbReference type="InterPro" id="IPR011051">
    <property type="entry name" value="RmlC_Cupin_sf"/>
</dbReference>
<dbReference type="Gene3D" id="2.60.120.10">
    <property type="entry name" value="Jelly Rolls"/>
    <property type="match status" value="1"/>
</dbReference>
<dbReference type="PANTHER" id="PTHR46797">
    <property type="entry name" value="HTH-TYPE TRANSCRIPTIONAL REGULATOR"/>
    <property type="match status" value="1"/>
</dbReference>
<evidence type="ECO:0000259" key="2">
    <source>
        <dbReference type="PROSITE" id="PS50943"/>
    </source>
</evidence>
<dbReference type="CDD" id="cd00093">
    <property type="entry name" value="HTH_XRE"/>
    <property type="match status" value="1"/>
</dbReference>
<dbReference type="SUPFAM" id="SSF51182">
    <property type="entry name" value="RmlC-like cupins"/>
    <property type="match status" value="1"/>
</dbReference>
<comment type="caution">
    <text evidence="3">The sequence shown here is derived from an EMBL/GenBank/DDBJ whole genome shotgun (WGS) entry which is preliminary data.</text>
</comment>
<dbReference type="SMART" id="SM00530">
    <property type="entry name" value="HTH_XRE"/>
    <property type="match status" value="1"/>
</dbReference>
<dbReference type="GO" id="GO:0003677">
    <property type="term" value="F:DNA binding"/>
    <property type="evidence" value="ECO:0007669"/>
    <property type="project" value="UniProtKB-KW"/>
</dbReference>
<evidence type="ECO:0000256" key="1">
    <source>
        <dbReference type="ARBA" id="ARBA00023125"/>
    </source>
</evidence>
<dbReference type="Gene3D" id="1.10.260.40">
    <property type="entry name" value="lambda repressor-like DNA-binding domains"/>
    <property type="match status" value="1"/>
</dbReference>
<organism evidence="3 4">
    <name type="scientific">Roseomonas indoligenes</name>
    <dbReference type="NCBI Taxonomy" id="2820811"/>
    <lineage>
        <taxon>Bacteria</taxon>
        <taxon>Pseudomonadati</taxon>
        <taxon>Pseudomonadota</taxon>
        <taxon>Alphaproteobacteria</taxon>
        <taxon>Acetobacterales</taxon>
        <taxon>Roseomonadaceae</taxon>
        <taxon>Roseomonas</taxon>
    </lineage>
</organism>
<dbReference type="PANTHER" id="PTHR46797:SF2">
    <property type="entry name" value="TRANSCRIPTIONAL REGULATOR"/>
    <property type="match status" value="1"/>
</dbReference>
<proteinExistence type="predicted"/>
<dbReference type="InterPro" id="IPR013096">
    <property type="entry name" value="Cupin_2"/>
</dbReference>
<dbReference type="Pfam" id="PF01381">
    <property type="entry name" value="HTH_3"/>
    <property type="match status" value="1"/>
</dbReference>
<keyword evidence="1" id="KW-0238">DNA-binding</keyword>
<sequence length="206" mass="22127">MEASAQEAAGGPALDRLLGQRIRHRRRTLNLSLTQLAEEAGISIGSLSQIERGLSSPSVRVLSNLANVLQFALSDFFTDATDGSPCREDGIVTRARSRKQLAFWRTGISKELVTPLTGKRGTDLYVILIEPGGTTGAQVYTHAGEDAGYVLEGELELSVSGESYILGRGDGFRFESTLPHSFRNPGRVPTRVLWVNAPATGALEGS</sequence>
<dbReference type="GO" id="GO:0003700">
    <property type="term" value="F:DNA-binding transcription factor activity"/>
    <property type="evidence" value="ECO:0007669"/>
    <property type="project" value="TreeGrafter"/>
</dbReference>
<name>A0A940MZR3_9PROT</name>
<accession>A0A940MZR3</accession>
<dbReference type="InterPro" id="IPR050807">
    <property type="entry name" value="TransReg_Diox_bact_type"/>
</dbReference>
<protein>
    <submittedName>
        <fullName evidence="3">Cupin domain-containing protein</fullName>
    </submittedName>
</protein>
<dbReference type="RefSeq" id="WP_245215131.1">
    <property type="nucleotide sequence ID" value="NZ_JAGIZA010000035.1"/>
</dbReference>
<dbReference type="AlphaFoldDB" id="A0A940MZR3"/>
<dbReference type="SUPFAM" id="SSF47413">
    <property type="entry name" value="lambda repressor-like DNA-binding domains"/>
    <property type="match status" value="1"/>
</dbReference>
<keyword evidence="4" id="KW-1185">Reference proteome</keyword>